<evidence type="ECO:0000313" key="1">
    <source>
        <dbReference type="EMBL" id="ORE13677.1"/>
    </source>
</evidence>
<name>A0A1X0RNT3_RHIZD</name>
<proteinExistence type="predicted"/>
<reference evidence="1 2" key="1">
    <citation type="journal article" date="2016" name="Proc. Natl. Acad. Sci. U.S.A.">
        <title>Lipid metabolic changes in an early divergent fungus govern the establishment of a mutualistic symbiosis with endobacteria.</title>
        <authorList>
            <person name="Lastovetsky O.A."/>
            <person name="Gaspar M.L."/>
            <person name="Mondo S.J."/>
            <person name="LaButti K.M."/>
            <person name="Sandor L."/>
            <person name="Grigoriev I.V."/>
            <person name="Henry S.A."/>
            <person name="Pawlowska T.E."/>
        </authorList>
    </citation>
    <scope>NUCLEOTIDE SEQUENCE [LARGE SCALE GENOMIC DNA]</scope>
    <source>
        <strain evidence="1 2">ATCC 11559</strain>
    </source>
</reference>
<organism evidence="1 2">
    <name type="scientific">Rhizopus microsporus</name>
    <dbReference type="NCBI Taxonomy" id="58291"/>
    <lineage>
        <taxon>Eukaryota</taxon>
        <taxon>Fungi</taxon>
        <taxon>Fungi incertae sedis</taxon>
        <taxon>Mucoromycota</taxon>
        <taxon>Mucoromycotina</taxon>
        <taxon>Mucoromycetes</taxon>
        <taxon>Mucorales</taxon>
        <taxon>Mucorineae</taxon>
        <taxon>Rhizopodaceae</taxon>
        <taxon>Rhizopus</taxon>
    </lineage>
</organism>
<protein>
    <submittedName>
        <fullName evidence="1">Uncharacterized protein</fullName>
    </submittedName>
</protein>
<evidence type="ECO:0000313" key="2">
    <source>
        <dbReference type="Proteomes" id="UP000242381"/>
    </source>
</evidence>
<dbReference type="Proteomes" id="UP000242381">
    <property type="component" value="Unassembled WGS sequence"/>
</dbReference>
<accession>A0A1X0RNT3</accession>
<gene>
    <name evidence="1" type="ORF">BCV71DRAFT_277588</name>
</gene>
<sequence length="189" mass="21790">MLNNVEKVLSYMMCNAFDNKTTGIKEAVTNDRLFKAAKDMYSKAALASSGPKKVMEYLDMKLEHKEKWVGACIGGIQHFGVTSTNRVKDSHANLKRSLEESYTLSNQYVKNCTELSLLIKTWSYIFEEYFGYNNQLFIQWRDSVSPACKLSKFDMRLDLRIITTVDEDQFDMMRGRGGKNISNNIYEIL</sequence>
<dbReference type="EMBL" id="KV921518">
    <property type="protein sequence ID" value="ORE13677.1"/>
    <property type="molecule type" value="Genomic_DNA"/>
</dbReference>
<dbReference type="AlphaFoldDB" id="A0A1X0RNT3"/>